<organism evidence="3 4">
    <name type="scientific">Dyadobacter soli</name>
    <dbReference type="NCBI Taxonomy" id="659014"/>
    <lineage>
        <taxon>Bacteria</taxon>
        <taxon>Pseudomonadati</taxon>
        <taxon>Bacteroidota</taxon>
        <taxon>Cytophagia</taxon>
        <taxon>Cytophagales</taxon>
        <taxon>Spirosomataceae</taxon>
        <taxon>Dyadobacter</taxon>
    </lineage>
</organism>
<feature type="transmembrane region" description="Helical" evidence="1">
    <location>
        <begin position="99"/>
        <end position="130"/>
    </location>
</feature>
<evidence type="ECO:0000256" key="1">
    <source>
        <dbReference type="SAM" id="Phobius"/>
    </source>
</evidence>
<feature type="transmembrane region" description="Helical" evidence="1">
    <location>
        <begin position="412"/>
        <end position="437"/>
    </location>
</feature>
<feature type="transmembrane region" description="Helical" evidence="1">
    <location>
        <begin position="241"/>
        <end position="264"/>
    </location>
</feature>
<proteinExistence type="predicted"/>
<keyword evidence="1" id="KW-0472">Membrane</keyword>
<dbReference type="InterPro" id="IPR027268">
    <property type="entry name" value="Peptidase_M4/M1_CTD_sf"/>
</dbReference>
<dbReference type="Pfam" id="PF01433">
    <property type="entry name" value="Peptidase_M1"/>
    <property type="match status" value="1"/>
</dbReference>
<reference evidence="4" key="1">
    <citation type="submission" date="2016-10" db="EMBL/GenBank/DDBJ databases">
        <authorList>
            <person name="Varghese N."/>
            <person name="Submissions S."/>
        </authorList>
    </citation>
    <scope>NUCLEOTIDE SEQUENCE [LARGE SCALE GENOMIC DNA]</scope>
    <source>
        <strain evidence="4">DSM 25329</strain>
    </source>
</reference>
<feature type="transmembrane region" description="Helical" evidence="1">
    <location>
        <begin position="528"/>
        <end position="547"/>
    </location>
</feature>
<dbReference type="SUPFAM" id="SSF55486">
    <property type="entry name" value="Metalloproteases ('zincins'), catalytic domain"/>
    <property type="match status" value="1"/>
</dbReference>
<feature type="transmembrane region" description="Helical" evidence="1">
    <location>
        <begin position="449"/>
        <end position="468"/>
    </location>
</feature>
<keyword evidence="4" id="KW-1185">Reference proteome</keyword>
<feature type="domain" description="Peptidase M1 membrane alanine aminopeptidase" evidence="2">
    <location>
        <begin position="861"/>
        <end position="1057"/>
    </location>
</feature>
<dbReference type="STRING" id="659014.SAMN04487996_101247"/>
<evidence type="ECO:0000259" key="2">
    <source>
        <dbReference type="Pfam" id="PF01433"/>
    </source>
</evidence>
<feature type="transmembrane region" description="Helical" evidence="1">
    <location>
        <begin position="173"/>
        <end position="192"/>
    </location>
</feature>
<sequence length="1180" mass="132452">MLATHLDLVRFEMGYHFRQITFRIAALLFLALGIIMPFGNYGGEEIHRNAPHVINFIICLLTLFTIFVSTLACAAVVLRDSQHGMEPLIFTTSIRRRPYFIIRLVGLVFAVFLVMCFASVGGAMVTFIAPPERLGPFHFLHYLAPLLAFGLPGVVFCCSIVFATAMLTRNARLVYTAGVLMFIIYFTASVLGNSPVMAGSVPAAGGPGWFSVLIDPFGLTAFFGETMNWPVWRRNSEVFPITPMFIANRVIWTGISLVMLGLAYRRFRFRTLTEKESKTSRIATAQTASTVPYRTVNARINNRNYHVQAFLRVMQLETRTLFGPVVTTLIFALWVFFNAVELFENLSNGPYGVRSYATSGILTEQLVAVRPALLLIIYYASELIHREKTTGIQPLIFATPVSTAVFAMAKSLALIVWIFALMTVHMAVGVAVQWFSGFGTFEWSTYLSLYYYAGLPLVLYAVLILFIQTAIPNKYLGMLLSGLVIGLFIFGRKFGLDSNLARFATTPRLRYSDFDGFGHSGLAFNGYMLYWAFIALALAGAVTRMWPGNACGYLHKRIRERITRVTRTTAFIALCALSATAAGFYIQYKTGHSALNRTSATDTDWQARYERKYKPLENLPQPLVTAVDLHTDLFPADHYYTVKGVLKVKNESKQPITRLRIGTDPDIELVAMHSEGAARVSSDETFGQYAFERRQPLMPGAETTIHFSIRADRSVFKVFNSENSVATNGSYIELEKYLPHFGYRAAYEIEDPEQRGQNGLPPRRATSSSDRAYHFIHFQNIISTETDQQVVTTGTLVKSWENAGRKYFQYRSGQPVPYMLALSSARYALKTEQYKGTTFRIYHYPGHPQNVPAMVQAMKDAMDYSSTNFGPYQHRMLTLAEIPHYPGSATAYPGVIFSQERANFRSNFSDSTGFHFTYATTAHETAHQWWAGKVNAPAGPGQAVLSESLAKYTEAVVTEKRFGKMYLRPYHVKDSQLYFAYRAAAGELETPLWKTTEQTFVHYQKGGLALYRLKEVLGEAHLSRALHELVANHGYPLQKPRPADLIEALKQGANAAQVRLIDELFEKVIVFDNDIKILSDKPLHNGSRALALEVNVRKTGETSGKPVPMMPDDAIDIAVFDREVASDIGIQTPIYLQRHHFTQNRSVIHIVVPRRAVTVMLDPLAYMLDVSDHNNVAVLK</sequence>
<dbReference type="GO" id="GO:0008270">
    <property type="term" value="F:zinc ion binding"/>
    <property type="evidence" value="ECO:0007669"/>
    <property type="project" value="InterPro"/>
</dbReference>
<feature type="transmembrane region" description="Helical" evidence="1">
    <location>
        <begin position="142"/>
        <end position="166"/>
    </location>
</feature>
<feature type="transmembrane region" description="Helical" evidence="1">
    <location>
        <begin position="321"/>
        <end position="340"/>
    </location>
</feature>
<dbReference type="AlphaFoldDB" id="A0A1G6VHW5"/>
<name>A0A1G6VHW5_9BACT</name>
<keyword evidence="1" id="KW-0812">Transmembrane</keyword>
<accession>A0A1G6VHW5</accession>
<protein>
    <submittedName>
        <fullName evidence="3">ABC-2 family transporter protein</fullName>
    </submittedName>
</protein>
<feature type="transmembrane region" description="Helical" evidence="1">
    <location>
        <begin position="475"/>
        <end position="491"/>
    </location>
</feature>
<dbReference type="OrthoDB" id="100605at2"/>
<dbReference type="EMBL" id="FNAN01000001">
    <property type="protein sequence ID" value="SDD53091.1"/>
    <property type="molecule type" value="Genomic_DNA"/>
</dbReference>
<evidence type="ECO:0000313" key="3">
    <source>
        <dbReference type="EMBL" id="SDD53091.1"/>
    </source>
</evidence>
<feature type="transmembrane region" description="Helical" evidence="1">
    <location>
        <begin position="360"/>
        <end position="380"/>
    </location>
</feature>
<feature type="transmembrane region" description="Helical" evidence="1">
    <location>
        <begin position="20"/>
        <end position="41"/>
    </location>
</feature>
<gene>
    <name evidence="3" type="ORF">SAMN04487996_101247</name>
</gene>
<feature type="transmembrane region" description="Helical" evidence="1">
    <location>
        <begin position="568"/>
        <end position="588"/>
    </location>
</feature>
<feature type="transmembrane region" description="Helical" evidence="1">
    <location>
        <begin position="53"/>
        <end position="78"/>
    </location>
</feature>
<dbReference type="Gene3D" id="1.10.390.10">
    <property type="entry name" value="Neutral Protease Domain 2"/>
    <property type="match status" value="1"/>
</dbReference>
<dbReference type="Proteomes" id="UP000198748">
    <property type="component" value="Unassembled WGS sequence"/>
</dbReference>
<keyword evidence="1" id="KW-1133">Transmembrane helix</keyword>
<dbReference type="RefSeq" id="WP_143016771.1">
    <property type="nucleotide sequence ID" value="NZ_FNAN01000001.1"/>
</dbReference>
<evidence type="ECO:0000313" key="4">
    <source>
        <dbReference type="Proteomes" id="UP000198748"/>
    </source>
</evidence>
<dbReference type="GO" id="GO:0008237">
    <property type="term" value="F:metallopeptidase activity"/>
    <property type="evidence" value="ECO:0007669"/>
    <property type="project" value="InterPro"/>
</dbReference>
<dbReference type="InterPro" id="IPR014782">
    <property type="entry name" value="Peptidase_M1_dom"/>
</dbReference>